<evidence type="ECO:0000256" key="4">
    <source>
        <dbReference type="ARBA" id="ARBA00023014"/>
    </source>
</evidence>
<dbReference type="CDD" id="cd03467">
    <property type="entry name" value="Rieske"/>
    <property type="match status" value="1"/>
</dbReference>
<dbReference type="PROSITE" id="PS51296">
    <property type="entry name" value="RIESKE"/>
    <property type="match status" value="1"/>
</dbReference>
<dbReference type="Gene3D" id="2.102.10.10">
    <property type="entry name" value="Rieske [2Fe-2S] iron-sulphur domain"/>
    <property type="match status" value="1"/>
</dbReference>
<gene>
    <name evidence="6" type="ORF">GCM10022216_08350</name>
</gene>
<keyword evidence="1" id="KW-0001">2Fe-2S</keyword>
<name>A0ABP7YF81_9SPHI</name>
<evidence type="ECO:0000313" key="6">
    <source>
        <dbReference type="EMBL" id="GAA4134862.1"/>
    </source>
</evidence>
<accession>A0ABP7YF81</accession>
<sequence length="117" mass="13505">MEEENDDLTWHKVPVKIDDTRNYVKALHVAGKKLCLIRQDDVLSVTSSRCPHAGADLTKGWCEGHKLICPFHRHEFDIVTGKGTEKQGNYIRMYPLKKEGDDYYVGIKRSLWDKIFG</sequence>
<keyword evidence="7" id="KW-1185">Reference proteome</keyword>
<evidence type="ECO:0000313" key="7">
    <source>
        <dbReference type="Proteomes" id="UP001500101"/>
    </source>
</evidence>
<feature type="domain" description="Rieske" evidence="5">
    <location>
        <begin position="12"/>
        <end position="105"/>
    </location>
</feature>
<dbReference type="SUPFAM" id="SSF50022">
    <property type="entry name" value="ISP domain"/>
    <property type="match status" value="1"/>
</dbReference>
<evidence type="ECO:0000256" key="3">
    <source>
        <dbReference type="ARBA" id="ARBA00023004"/>
    </source>
</evidence>
<dbReference type="InterPro" id="IPR017941">
    <property type="entry name" value="Rieske_2Fe-2S"/>
</dbReference>
<evidence type="ECO:0000256" key="2">
    <source>
        <dbReference type="ARBA" id="ARBA00022723"/>
    </source>
</evidence>
<proteinExistence type="predicted"/>
<keyword evidence="3" id="KW-0408">Iron</keyword>
<keyword evidence="4" id="KW-0411">Iron-sulfur</keyword>
<dbReference type="RefSeq" id="WP_344673428.1">
    <property type="nucleotide sequence ID" value="NZ_BAAAZI010000004.1"/>
</dbReference>
<dbReference type="Pfam" id="PF00355">
    <property type="entry name" value="Rieske"/>
    <property type="match status" value="1"/>
</dbReference>
<comment type="caution">
    <text evidence="6">The sequence shown here is derived from an EMBL/GenBank/DDBJ whole genome shotgun (WGS) entry which is preliminary data.</text>
</comment>
<dbReference type="EMBL" id="BAAAZI010000004">
    <property type="protein sequence ID" value="GAA4134862.1"/>
    <property type="molecule type" value="Genomic_DNA"/>
</dbReference>
<protein>
    <recommendedName>
        <fullName evidence="5">Rieske domain-containing protein</fullName>
    </recommendedName>
</protein>
<evidence type="ECO:0000259" key="5">
    <source>
        <dbReference type="PROSITE" id="PS51296"/>
    </source>
</evidence>
<reference evidence="7" key="1">
    <citation type="journal article" date="2019" name="Int. J. Syst. Evol. Microbiol.">
        <title>The Global Catalogue of Microorganisms (GCM) 10K type strain sequencing project: providing services to taxonomists for standard genome sequencing and annotation.</title>
        <authorList>
            <consortium name="The Broad Institute Genomics Platform"/>
            <consortium name="The Broad Institute Genome Sequencing Center for Infectious Disease"/>
            <person name="Wu L."/>
            <person name="Ma J."/>
        </authorList>
    </citation>
    <scope>NUCLEOTIDE SEQUENCE [LARGE SCALE GENOMIC DNA]</scope>
    <source>
        <strain evidence="7">JCM 16704</strain>
    </source>
</reference>
<organism evidence="6 7">
    <name type="scientific">Sphingobacterium kyonggiense</name>
    <dbReference type="NCBI Taxonomy" id="714075"/>
    <lineage>
        <taxon>Bacteria</taxon>
        <taxon>Pseudomonadati</taxon>
        <taxon>Bacteroidota</taxon>
        <taxon>Sphingobacteriia</taxon>
        <taxon>Sphingobacteriales</taxon>
        <taxon>Sphingobacteriaceae</taxon>
        <taxon>Sphingobacterium</taxon>
    </lineage>
</organism>
<evidence type="ECO:0000256" key="1">
    <source>
        <dbReference type="ARBA" id="ARBA00022714"/>
    </source>
</evidence>
<dbReference type="InterPro" id="IPR036922">
    <property type="entry name" value="Rieske_2Fe-2S_sf"/>
</dbReference>
<dbReference type="Proteomes" id="UP001500101">
    <property type="component" value="Unassembled WGS sequence"/>
</dbReference>
<keyword evidence="2" id="KW-0479">Metal-binding</keyword>